<proteinExistence type="predicted"/>
<organism evidence="1">
    <name type="scientific">marine sediment metagenome</name>
    <dbReference type="NCBI Taxonomy" id="412755"/>
    <lineage>
        <taxon>unclassified sequences</taxon>
        <taxon>metagenomes</taxon>
        <taxon>ecological metagenomes</taxon>
    </lineage>
</organism>
<evidence type="ECO:0000313" key="1">
    <source>
        <dbReference type="EMBL" id="KKL45505.1"/>
    </source>
</evidence>
<dbReference type="AlphaFoldDB" id="A0A0F9EKU2"/>
<gene>
    <name evidence="1" type="ORF">LCGC14_2355000</name>
</gene>
<protein>
    <submittedName>
        <fullName evidence="1">Uncharacterized protein</fullName>
    </submittedName>
</protein>
<dbReference type="InterPro" id="IPR056209">
    <property type="entry name" value="SU10_adaptor"/>
</dbReference>
<name>A0A0F9EKU2_9ZZZZ</name>
<dbReference type="EMBL" id="LAZR01034361">
    <property type="protein sequence ID" value="KKL45505.1"/>
    <property type="molecule type" value="Genomic_DNA"/>
</dbReference>
<reference evidence="1" key="1">
    <citation type="journal article" date="2015" name="Nature">
        <title>Complex archaea that bridge the gap between prokaryotes and eukaryotes.</title>
        <authorList>
            <person name="Spang A."/>
            <person name="Saw J.H."/>
            <person name="Jorgensen S.L."/>
            <person name="Zaremba-Niedzwiedzka K."/>
            <person name="Martijn J."/>
            <person name="Lind A.E."/>
            <person name="van Eijk R."/>
            <person name="Schleper C."/>
            <person name="Guy L."/>
            <person name="Ettema T.J."/>
        </authorList>
    </citation>
    <scope>NUCLEOTIDE SEQUENCE</scope>
</reference>
<sequence length="261" mass="29166">MATVQDCIDGLHVTYPAVQEDQALLYFRQIHHEIVSQGQLELDQETVSLTAGTREYALGTSDKITSVRAAYYKKSATDIVKLTAVSTDWMDRNVDVWRTVTDTGDPNKFYIEATDAGSGDVRIGLDPIPDTTTSGGLPAVLLFGSTYQALDATDQIPAVIPSIRVYIEGMKKLWAADRDTGNLSVWDELYRRELHAALAYINGTIEDLHSPRVEPAWMRSAKLELRLPGRLRAVGYHLAVQARKIPIAVDPWKWLWCYFGP</sequence>
<comment type="caution">
    <text evidence="1">The sequence shown here is derived from an EMBL/GenBank/DDBJ whole genome shotgun (WGS) entry which is preliminary data.</text>
</comment>
<dbReference type="Pfam" id="PF24175">
    <property type="entry name" value="SU10_adaptor"/>
    <property type="match status" value="1"/>
</dbReference>
<feature type="non-terminal residue" evidence="1">
    <location>
        <position position="261"/>
    </location>
</feature>
<accession>A0A0F9EKU2</accession>